<dbReference type="RefSeq" id="WP_121229024.1">
    <property type="nucleotide sequence ID" value="NZ_JBIUBA010000003.1"/>
</dbReference>
<dbReference type="EMBL" id="RBXR01000001">
    <property type="protein sequence ID" value="RKT74401.1"/>
    <property type="molecule type" value="Genomic_DNA"/>
</dbReference>
<dbReference type="OrthoDB" id="9804316at2"/>
<name>A0A495XIT3_9PSEU</name>
<gene>
    <name evidence="1" type="ORF">DFJ66_7754</name>
</gene>
<keyword evidence="2" id="KW-1185">Reference proteome</keyword>
<accession>A0A495XIT3</accession>
<organism evidence="1 2">
    <name type="scientific">Saccharothrix variisporea</name>
    <dbReference type="NCBI Taxonomy" id="543527"/>
    <lineage>
        <taxon>Bacteria</taxon>
        <taxon>Bacillati</taxon>
        <taxon>Actinomycetota</taxon>
        <taxon>Actinomycetes</taxon>
        <taxon>Pseudonocardiales</taxon>
        <taxon>Pseudonocardiaceae</taxon>
        <taxon>Saccharothrix</taxon>
    </lineage>
</organism>
<evidence type="ECO:0000313" key="1">
    <source>
        <dbReference type="EMBL" id="RKT74401.1"/>
    </source>
</evidence>
<sequence length="159" mass="17648">MRLADVRRFDVPAEIVTKTEDAVRGAGAEGYELFVLWTGVLSGEVFTVRTPHVPKQTSYRLEAGLCVRVDGDELHRLNRWLYEASEVLAVQVHTHPTEAYHSDTDNTYPMVTQVGGLSIVLPHFGAGGFTDPGVATYRLAPAGWQRLHDHAARRLVQVI</sequence>
<evidence type="ECO:0000313" key="2">
    <source>
        <dbReference type="Proteomes" id="UP000272729"/>
    </source>
</evidence>
<dbReference type="SUPFAM" id="SSF102712">
    <property type="entry name" value="JAB1/MPN domain"/>
    <property type="match status" value="1"/>
</dbReference>
<proteinExistence type="predicted"/>
<reference evidence="1 2" key="1">
    <citation type="submission" date="2018-10" db="EMBL/GenBank/DDBJ databases">
        <title>Sequencing the genomes of 1000 actinobacteria strains.</title>
        <authorList>
            <person name="Klenk H.-P."/>
        </authorList>
    </citation>
    <scope>NUCLEOTIDE SEQUENCE [LARGE SCALE GENOMIC DNA]</scope>
    <source>
        <strain evidence="1 2">DSM 43911</strain>
    </source>
</reference>
<dbReference type="Proteomes" id="UP000272729">
    <property type="component" value="Unassembled WGS sequence"/>
</dbReference>
<evidence type="ECO:0008006" key="3">
    <source>
        <dbReference type="Google" id="ProtNLM"/>
    </source>
</evidence>
<comment type="caution">
    <text evidence="1">The sequence shown here is derived from an EMBL/GenBank/DDBJ whole genome shotgun (WGS) entry which is preliminary data.</text>
</comment>
<dbReference type="AlphaFoldDB" id="A0A495XIT3"/>
<protein>
    <recommendedName>
        <fullName evidence="3">JAB domain-containing protein</fullName>
    </recommendedName>
</protein>